<dbReference type="Pfam" id="PF11899">
    <property type="entry name" value="DUF3419"/>
    <property type="match status" value="1"/>
</dbReference>
<evidence type="ECO:0000313" key="2">
    <source>
        <dbReference type="Proteomes" id="UP000305517"/>
    </source>
</evidence>
<reference evidence="1 2" key="1">
    <citation type="submission" date="2019-05" db="EMBL/GenBank/DDBJ databases">
        <title>Hymenobacter edaphi sp. nov., isolated from abandoned arsenic-contaminated farmland soil.</title>
        <authorList>
            <person name="Nie L."/>
        </authorList>
    </citation>
    <scope>NUCLEOTIDE SEQUENCE [LARGE SCALE GENOMIC DNA]</scope>
    <source>
        <strain evidence="1 2">1-3-3-8</strain>
    </source>
</reference>
<dbReference type="Proteomes" id="UP000305517">
    <property type="component" value="Unassembled WGS sequence"/>
</dbReference>
<dbReference type="PANTHER" id="PTHR47473">
    <property type="entry name" value="BTA1P"/>
    <property type="match status" value="1"/>
</dbReference>
<name>A0A5R8WKT1_9BACT</name>
<proteinExistence type="predicted"/>
<comment type="caution">
    <text evidence="1">The sequence shown here is derived from an EMBL/GenBank/DDBJ whole genome shotgun (WGS) entry which is preliminary data.</text>
</comment>
<evidence type="ECO:0000313" key="1">
    <source>
        <dbReference type="EMBL" id="TLM89185.1"/>
    </source>
</evidence>
<keyword evidence="2" id="KW-1185">Reference proteome</keyword>
<sequence length="377" mass="42051">MMHSEFYNVALDRLRYSLVWESRRTLAAALDVQPADELLVICSAGCNALNALLLGARRVTAIDLNPVQLHLLELKRYLILHHEHQVLRALLGLDGPAAVLPTWQQLEPALPPALRAYWAPFFESHPSGILPAGKLESYLLGFLPTLSPALQQRVRRLVEFDDVTEQYRWFREQLHGTAFEAQFVTYFDEANLSRGRDPKLFKYAAESGGRAFYQRLAGQLSTELVRDNFFFRFFFFGPAGLPEAVLPPCYQARHHARLRASLHRLSTVQGEASAYLLSDAGRSISKASLSNIFEYVSPADFAQVRAALLARPAAAPLRAVYWNLLQAQGDAPEPADHAPTPTRPQLPGSCFYFRDVRVLDAAPAPSLPLSSPSQAYA</sequence>
<dbReference type="InterPro" id="IPR021829">
    <property type="entry name" value="DUF3419"/>
</dbReference>
<accession>A0A5R8WKT1</accession>
<protein>
    <submittedName>
        <fullName evidence="1">DUF3419 family protein</fullName>
    </submittedName>
</protein>
<dbReference type="PANTHER" id="PTHR47473:SF1">
    <property type="entry name" value="METHYLTRANSFERASE DOMAIN-CONTAINING PROTEIN"/>
    <property type="match status" value="1"/>
</dbReference>
<organism evidence="1 2">
    <name type="scientific">Hymenobacter jeollabukensis</name>
    <dbReference type="NCBI Taxonomy" id="2025313"/>
    <lineage>
        <taxon>Bacteria</taxon>
        <taxon>Pseudomonadati</taxon>
        <taxon>Bacteroidota</taxon>
        <taxon>Cytophagia</taxon>
        <taxon>Cytophagales</taxon>
        <taxon>Hymenobacteraceae</taxon>
        <taxon>Hymenobacter</taxon>
    </lineage>
</organism>
<dbReference type="OrthoDB" id="1522784at2"/>
<dbReference type="EMBL" id="VAJM01000014">
    <property type="protein sequence ID" value="TLM89185.1"/>
    <property type="molecule type" value="Genomic_DNA"/>
</dbReference>
<dbReference type="AlphaFoldDB" id="A0A5R8WKT1"/>
<gene>
    <name evidence="1" type="ORF">FDY95_21690</name>
</gene>